<feature type="site" description="Involved in the stabilization of negative charge on the oxyanion by the formation of the oxyanion hole" evidence="6">
    <location>
        <position position="126"/>
    </location>
</feature>
<feature type="site" description="Cleavage; by autolysis" evidence="6">
    <location>
        <begin position="200"/>
        <end position="201"/>
    </location>
</feature>
<dbReference type="Proteomes" id="UP000000925">
    <property type="component" value="Chromosome"/>
</dbReference>
<comment type="catalytic activity">
    <reaction evidence="6">
        <text>N(2)-acetyl-L-ornithine + L-glutamate = N-acetyl-L-glutamate + L-ornithine</text>
        <dbReference type="Rhea" id="RHEA:15349"/>
        <dbReference type="ChEBI" id="CHEBI:29985"/>
        <dbReference type="ChEBI" id="CHEBI:44337"/>
        <dbReference type="ChEBI" id="CHEBI:46911"/>
        <dbReference type="ChEBI" id="CHEBI:57805"/>
        <dbReference type="EC" id="2.3.1.35"/>
    </reaction>
</comment>
<comment type="pathway">
    <text evidence="6">Amino-acid biosynthesis; L-arginine biosynthesis; N(2)-acetyl-L-ornithine from L-glutamate: step 1/4.</text>
</comment>
<comment type="caution">
    <text evidence="6">Lacks conserved residue(s) required for the propagation of feature annotation.</text>
</comment>
<dbReference type="NCBIfam" id="TIGR00120">
    <property type="entry name" value="ArgJ"/>
    <property type="match status" value="1"/>
</dbReference>
<evidence type="ECO:0000256" key="5">
    <source>
        <dbReference type="ARBA" id="ARBA00023315"/>
    </source>
</evidence>
<dbReference type="PANTHER" id="PTHR23100:SF0">
    <property type="entry name" value="ARGININE BIOSYNTHESIS BIFUNCTIONAL PROTEIN ARGJ, MITOCHONDRIAL"/>
    <property type="match status" value="1"/>
</dbReference>
<dbReference type="PANTHER" id="PTHR23100">
    <property type="entry name" value="ARGININE BIOSYNTHESIS BIFUNCTIONAL PROTEIN ARGJ"/>
    <property type="match status" value="1"/>
</dbReference>
<feature type="active site" description="Nucleophile" evidence="6">
    <location>
        <position position="201"/>
    </location>
</feature>
<keyword evidence="6" id="KW-0963">Cytoplasm</keyword>
<accession>D5EL88</accession>
<feature type="binding site" evidence="6">
    <location>
        <position position="286"/>
    </location>
    <ligand>
        <name>substrate</name>
    </ligand>
</feature>
<dbReference type="NCBIfam" id="NF003802">
    <property type="entry name" value="PRK05388.1"/>
    <property type="match status" value="1"/>
</dbReference>
<evidence type="ECO:0000313" key="7">
    <source>
        <dbReference type="EMBL" id="ADE53190.1"/>
    </source>
</evidence>
<feature type="chain" id="PRO_5023414091" description="Arginine biosynthesis bifunctional protein ArgJ beta chain" evidence="6">
    <location>
        <begin position="201"/>
        <end position="411"/>
    </location>
</feature>
<evidence type="ECO:0000256" key="6">
    <source>
        <dbReference type="HAMAP-Rule" id="MF_01106"/>
    </source>
</evidence>
<dbReference type="EC" id="2.3.1.1" evidence="6"/>
<feature type="site" description="Involved in the stabilization of negative charge on the oxyanion by the formation of the oxyanion hole" evidence="6">
    <location>
        <position position="125"/>
    </location>
</feature>
<dbReference type="UniPathway" id="UPA00068">
    <property type="reaction ID" value="UER00106"/>
</dbReference>
<comment type="catalytic activity">
    <reaction evidence="6">
        <text>L-glutamate + acetyl-CoA = N-acetyl-L-glutamate + CoA + H(+)</text>
        <dbReference type="Rhea" id="RHEA:24292"/>
        <dbReference type="ChEBI" id="CHEBI:15378"/>
        <dbReference type="ChEBI" id="CHEBI:29985"/>
        <dbReference type="ChEBI" id="CHEBI:44337"/>
        <dbReference type="ChEBI" id="CHEBI:57287"/>
        <dbReference type="ChEBI" id="CHEBI:57288"/>
        <dbReference type="EC" id="2.3.1.1"/>
    </reaction>
</comment>
<protein>
    <recommendedName>
        <fullName evidence="6">Arginine biosynthesis bifunctional protein ArgJ</fullName>
    </recommendedName>
    <domain>
        <recommendedName>
            <fullName evidence="6">Glutamate N-acetyltransferase</fullName>
            <ecNumber evidence="6">2.3.1.35</ecNumber>
        </recommendedName>
        <alternativeName>
            <fullName evidence="6">Ornithine acetyltransferase</fullName>
            <shortName evidence="6">OATase</shortName>
        </alternativeName>
        <alternativeName>
            <fullName evidence="6">Ornithine transacetylase</fullName>
        </alternativeName>
    </domain>
    <domain>
        <recommendedName>
            <fullName evidence="6">Amino-acid acetyltransferase</fullName>
            <ecNumber evidence="6">2.3.1.1</ecNumber>
        </recommendedName>
        <alternativeName>
            <fullName evidence="6">N-acetylglutamate synthase</fullName>
            <shortName evidence="6">AGSase</shortName>
        </alternativeName>
    </domain>
    <component>
        <recommendedName>
            <fullName evidence="6">Arginine biosynthesis bifunctional protein ArgJ alpha chain</fullName>
        </recommendedName>
    </component>
    <component>
        <recommendedName>
            <fullName evidence="6">Arginine biosynthesis bifunctional protein ArgJ beta chain</fullName>
        </recommendedName>
    </component>
</protein>
<keyword evidence="6" id="KW-0511">Multifunctional enzyme</keyword>
<dbReference type="InterPro" id="IPR002813">
    <property type="entry name" value="Arg_biosynth_ArgJ"/>
</dbReference>
<comment type="pathway">
    <text evidence="6">Amino-acid biosynthesis; L-arginine biosynthesis; L-ornithine and N-acetyl-L-glutamate from L-glutamate and N(2)-acetyl-L-ornithine (cyclic): step 1/1.</text>
</comment>
<dbReference type="GO" id="GO:0004042">
    <property type="term" value="F:L-glutamate N-acetyltransferase activity"/>
    <property type="evidence" value="ECO:0007669"/>
    <property type="project" value="UniProtKB-UniRule"/>
</dbReference>
<keyword evidence="6" id="KW-0055">Arginine biosynthesis</keyword>
<feature type="binding site" evidence="6">
    <location>
        <position position="164"/>
    </location>
    <ligand>
        <name>substrate</name>
    </ligand>
</feature>
<evidence type="ECO:0000313" key="8">
    <source>
        <dbReference type="Proteomes" id="UP000000925"/>
    </source>
</evidence>
<dbReference type="InterPro" id="IPR016117">
    <property type="entry name" value="ArgJ-like_dom_sf"/>
</dbReference>
<dbReference type="GO" id="GO:0004358">
    <property type="term" value="F:L-glutamate N-acetyltransferase activity, acting on acetyl-L-ornithine as donor"/>
    <property type="evidence" value="ECO:0007669"/>
    <property type="project" value="UniProtKB-UniRule"/>
</dbReference>
<organism evidence="7 8">
    <name type="scientific">Coraliomargarita akajimensis (strain DSM 45221 / IAM 15411 / JCM 23193 / KCTC 12865 / 04OKA010-24)</name>
    <dbReference type="NCBI Taxonomy" id="583355"/>
    <lineage>
        <taxon>Bacteria</taxon>
        <taxon>Pseudomonadati</taxon>
        <taxon>Verrucomicrobiota</taxon>
        <taxon>Opitutia</taxon>
        <taxon>Puniceicoccales</taxon>
        <taxon>Coraliomargaritaceae</taxon>
        <taxon>Coraliomargarita</taxon>
    </lineage>
</organism>
<feature type="binding site" evidence="6">
    <location>
        <position position="201"/>
    </location>
    <ligand>
        <name>substrate</name>
    </ligand>
</feature>
<dbReference type="AlphaFoldDB" id="D5EL88"/>
<dbReference type="Pfam" id="PF01960">
    <property type="entry name" value="ArgJ"/>
    <property type="match status" value="1"/>
</dbReference>
<dbReference type="EC" id="2.3.1.35" evidence="6"/>
<keyword evidence="3 6" id="KW-0808">Transferase</keyword>
<comment type="function">
    <text evidence="6">Catalyzes two activities which are involved in the cyclic version of arginine biosynthesis: the synthesis of N-acetylglutamate from glutamate and acetyl-CoA as the acetyl donor, and of ornithine by transacetylation between N(2)-acetylornithine and glutamate.</text>
</comment>
<comment type="similarity">
    <text evidence="1 6">Belongs to the ArgJ family.</text>
</comment>
<dbReference type="SUPFAM" id="SSF56266">
    <property type="entry name" value="DmpA/ArgJ-like"/>
    <property type="match status" value="1"/>
</dbReference>
<comment type="subunit">
    <text evidence="2 6">Heterotetramer of two alpha and two beta chains.</text>
</comment>
<dbReference type="GO" id="GO:0006526">
    <property type="term" value="P:L-arginine biosynthetic process"/>
    <property type="evidence" value="ECO:0007669"/>
    <property type="project" value="UniProtKB-UniRule"/>
</dbReference>
<comment type="subcellular location">
    <subcellularLocation>
        <location evidence="6">Cytoplasm</location>
    </subcellularLocation>
</comment>
<sequence>MNESITVNLIENPGGLADCPGYQIAGVACDVRETGDLERLDMALFTSEEPCSAAGVFTLNDVCAAPVKLCKAILARSGDKIAGCVSNSGNANAATGEQGMKDAKQMSTVAQLETGIGAPFLVCSTGRIGRKLPMQKIEAGIGAAAKALSAETEASLNAADAILTSDTRRKVATAQFEFSGKAITVSGMAKGAGMIEPNMATMLAYVVTDLEANNTLLQAVLKEACDKTFNCISVDGDMSTNDTVLLFANGRSGIQADASPELLAAFKDAVYQVCDIMAEKIVGDGEKVTKLVELTVKGCQSNEDAEKVARAVGNSLLVKTSWYGSDPNWGRLADAAGYARVGLDETCFDIHYDDCPALIAGRPQDERLQKWKDIVSKNRFRITLNLNQGEGRFRLLTSDLSEAYVDFNKSE</sequence>
<feature type="binding site" evidence="6">
    <location>
        <position position="190"/>
    </location>
    <ligand>
        <name>substrate</name>
    </ligand>
</feature>
<dbReference type="HOGENOM" id="CLU_027172_1_0_0"/>
<name>D5EL88_CORAD</name>
<proteinExistence type="inferred from homology"/>
<dbReference type="STRING" id="583355.Caka_0163"/>
<dbReference type="eggNOG" id="COG1364">
    <property type="taxonomic scope" value="Bacteria"/>
</dbReference>
<feature type="binding site" evidence="6">
    <location>
        <position position="408"/>
    </location>
    <ligand>
        <name>substrate</name>
    </ligand>
</feature>
<dbReference type="GO" id="GO:0005737">
    <property type="term" value="C:cytoplasm"/>
    <property type="evidence" value="ECO:0007669"/>
    <property type="project" value="UniProtKB-SubCell"/>
</dbReference>
<dbReference type="KEGG" id="caa:Caka_0163"/>
<gene>
    <name evidence="6" type="primary">argJ</name>
    <name evidence="7" type="ordered locus">Caka_0163</name>
</gene>
<evidence type="ECO:0000256" key="4">
    <source>
        <dbReference type="ARBA" id="ARBA00022813"/>
    </source>
</evidence>
<keyword evidence="4 6" id="KW-0068">Autocatalytic cleavage</keyword>
<dbReference type="Gene3D" id="3.10.20.340">
    <property type="entry name" value="ArgJ beta chain, C-terminal domain"/>
    <property type="match status" value="1"/>
</dbReference>
<dbReference type="GO" id="GO:0006592">
    <property type="term" value="P:ornithine biosynthetic process"/>
    <property type="evidence" value="ECO:0007669"/>
    <property type="project" value="TreeGrafter"/>
</dbReference>
<keyword evidence="6" id="KW-0028">Amino-acid biosynthesis</keyword>
<feature type="chain" id="PRO_5023414090" description="Arginine biosynthesis bifunctional protein ArgJ alpha chain" evidence="6">
    <location>
        <begin position="1"/>
        <end position="200"/>
    </location>
</feature>
<dbReference type="OrthoDB" id="9804242at2"/>
<dbReference type="InterPro" id="IPR042195">
    <property type="entry name" value="ArgJ_beta_C"/>
</dbReference>
<dbReference type="HAMAP" id="MF_01106">
    <property type="entry name" value="ArgJ"/>
    <property type="match status" value="1"/>
</dbReference>
<dbReference type="RefSeq" id="WP_013041916.1">
    <property type="nucleotide sequence ID" value="NC_014008.1"/>
</dbReference>
<keyword evidence="8" id="KW-1185">Reference proteome</keyword>
<evidence type="ECO:0000256" key="1">
    <source>
        <dbReference type="ARBA" id="ARBA00006774"/>
    </source>
</evidence>
<dbReference type="Gene3D" id="3.60.70.12">
    <property type="entry name" value="L-amino peptidase D-ALA esterase/amidase"/>
    <property type="match status" value="1"/>
</dbReference>
<reference evidence="7 8" key="1">
    <citation type="journal article" date="2010" name="Stand. Genomic Sci.">
        <title>Complete genome sequence of Coraliomargarita akajimensis type strain (04OKA010-24).</title>
        <authorList>
            <person name="Mavromatis K."/>
            <person name="Abt B."/>
            <person name="Brambilla E."/>
            <person name="Lapidus A."/>
            <person name="Copeland A."/>
            <person name="Deshpande S."/>
            <person name="Nolan M."/>
            <person name="Lucas S."/>
            <person name="Tice H."/>
            <person name="Cheng J.F."/>
            <person name="Han C."/>
            <person name="Detter J.C."/>
            <person name="Woyke T."/>
            <person name="Goodwin L."/>
            <person name="Pitluck S."/>
            <person name="Held B."/>
            <person name="Brettin T."/>
            <person name="Tapia R."/>
            <person name="Ivanova N."/>
            <person name="Mikhailova N."/>
            <person name="Pati A."/>
            <person name="Liolios K."/>
            <person name="Chen A."/>
            <person name="Palaniappan K."/>
            <person name="Land M."/>
            <person name="Hauser L."/>
            <person name="Chang Y.J."/>
            <person name="Jeffries C.D."/>
            <person name="Rohde M."/>
            <person name="Goker M."/>
            <person name="Bristow J."/>
            <person name="Eisen J.A."/>
            <person name="Markowitz V."/>
            <person name="Hugenholtz P."/>
            <person name="Klenk H.P."/>
            <person name="Kyrpides N.C."/>
        </authorList>
    </citation>
    <scope>NUCLEOTIDE SEQUENCE [LARGE SCALE GENOMIC DNA]</scope>
    <source>
        <strain evidence="8">DSM 45221 / IAM 15411 / JCM 23193 / KCTC 12865</strain>
    </source>
</reference>
<dbReference type="EMBL" id="CP001998">
    <property type="protein sequence ID" value="ADE53190.1"/>
    <property type="molecule type" value="Genomic_DNA"/>
</dbReference>
<evidence type="ECO:0000256" key="2">
    <source>
        <dbReference type="ARBA" id="ARBA00011475"/>
    </source>
</evidence>
<evidence type="ECO:0000256" key="3">
    <source>
        <dbReference type="ARBA" id="ARBA00022679"/>
    </source>
</evidence>
<dbReference type="CDD" id="cd02152">
    <property type="entry name" value="OAT"/>
    <property type="match status" value="1"/>
</dbReference>
<keyword evidence="5 6" id="KW-0012">Acyltransferase</keyword>